<feature type="signal peptide" evidence="1">
    <location>
        <begin position="1"/>
        <end position="30"/>
    </location>
</feature>
<evidence type="ECO:0000256" key="1">
    <source>
        <dbReference type="SAM" id="SignalP"/>
    </source>
</evidence>
<reference evidence="2 3" key="1">
    <citation type="journal article" date="2019" name="Nat. Microbiol.">
        <title>Mediterranean grassland soil C-N compound turnover is dependent on rainfall and depth, and is mediated by genomically divergent microorganisms.</title>
        <authorList>
            <person name="Diamond S."/>
            <person name="Andeer P.F."/>
            <person name="Li Z."/>
            <person name="Crits-Christoph A."/>
            <person name="Burstein D."/>
            <person name="Anantharaman K."/>
            <person name="Lane K.R."/>
            <person name="Thomas B.C."/>
            <person name="Pan C."/>
            <person name="Northen T.R."/>
            <person name="Banfield J.F."/>
        </authorList>
    </citation>
    <scope>NUCLEOTIDE SEQUENCE [LARGE SCALE GENOMIC DNA]</scope>
    <source>
        <strain evidence="2">WS_9</strain>
    </source>
</reference>
<accession>A0A538TQM9</accession>
<organism evidence="2 3">
    <name type="scientific">Eiseniibacteriota bacterium</name>
    <dbReference type="NCBI Taxonomy" id="2212470"/>
    <lineage>
        <taxon>Bacteria</taxon>
        <taxon>Candidatus Eiseniibacteriota</taxon>
    </lineage>
</organism>
<sequence>MKSSSPLPRLSFTLSIVLVAHSFAAVPATAAIDSARDPAFPGPAAAELPIGQPPQFRFDWGSLGGYGFRSERPTLRFLTDVESRLALPHFGLLDLAVEGTYGRMDRVSRGTVGASLKLPVLRCGFEHDFHDGNSYFKLSLQGAPRRGGILGRGDRLRIDYTPTLRRLEAGIKMPYPWPRYRATRPRNAAVAMPRGTLPRPLAVSPAAWPAAEVANVRHAMVWVDRLMTPNQTPRNPTTKKGRRALELAAATLNDHLRMPGHSFAAEDSTYHANLRAAFSIAAGGDSDLGEALASEARRVLLHRVIIPNNRLLGRIKKPGDLSGLLEEAYVEFSASLDRGDLRVGAAQRDGVLEVYRQVLEQLGAVAHAARDRWKTWRLVWLPLNYGLRPEEYDSQSELDAVIGDVVGRSFTSANDVRYVLNEQFYIELRRSILETRNYHVLWIHDYSGRNGEKGPDRIAWSLAIDGYVGSFVRAIQAIDRGEREELPHFLILLDEHYFRTNGSREVVSFLEHLGTAEAPRLSDKDLEARVRTSLERLRRAVESSPAMRSRGVEYLRSRVRVQVAITNPFDPTYIDDMVMRDHTKLAFRDVTELDPASGEAIFTGLGVGEHYVGPQWEDRSMVLRGTEAVHLKAEARELLISQGVRPEEIPLFLRARPYPAEYEGMCDSLRSAGWTASVLTVTNGTGFRSKQASVLKATIYNLMLRGTVIVAPDSLWASDFWAGMFLSAALRGCHAFPIAPASENAPSSALPTLGLMHQTLWSLARSAELLDGAIRDAGGTLRVGLYTDDRDVDDVSALLYRLFANGWRNTPCQDRVAFDPAAIQGLRDEYGRLCQSYPGPAHILPAGKPCKPQLHMKMQIFANEAALRSLSSEEWAFALSRYLEARRRQTLGEPPDSVGRAVRAEKEKAIFLSTIGSHNQDRRSLLLDGEDLTAVAGDQCLPTLIDLGLIMGTCTWPERAEDLHAYFPETSGLLRKLSRFLRDLI</sequence>
<name>A0A538TQM9_UNCEI</name>
<comment type="caution">
    <text evidence="2">The sequence shown here is derived from an EMBL/GenBank/DDBJ whole genome shotgun (WGS) entry which is preliminary data.</text>
</comment>
<dbReference type="EMBL" id="VBOZ01000010">
    <property type="protein sequence ID" value="TMQ65910.1"/>
    <property type="molecule type" value="Genomic_DNA"/>
</dbReference>
<dbReference type="Proteomes" id="UP000317691">
    <property type="component" value="Unassembled WGS sequence"/>
</dbReference>
<keyword evidence="1" id="KW-0732">Signal</keyword>
<dbReference type="AlphaFoldDB" id="A0A538TQM9"/>
<evidence type="ECO:0000313" key="2">
    <source>
        <dbReference type="EMBL" id="TMQ65910.1"/>
    </source>
</evidence>
<proteinExistence type="predicted"/>
<protein>
    <submittedName>
        <fullName evidence="2">Uncharacterized protein</fullName>
    </submittedName>
</protein>
<feature type="chain" id="PRO_5021870371" evidence="1">
    <location>
        <begin position="31"/>
        <end position="985"/>
    </location>
</feature>
<gene>
    <name evidence="2" type="ORF">E6K79_03310</name>
</gene>
<evidence type="ECO:0000313" key="3">
    <source>
        <dbReference type="Proteomes" id="UP000317691"/>
    </source>
</evidence>